<gene>
    <name evidence="13" type="ORF">jhhlp_000224</name>
</gene>
<evidence type="ECO:0000256" key="7">
    <source>
        <dbReference type="ARBA" id="ARBA00022989"/>
    </source>
</evidence>
<keyword evidence="4" id="KW-0812">Transmembrane</keyword>
<evidence type="ECO:0000256" key="1">
    <source>
        <dbReference type="ARBA" id="ARBA00003389"/>
    </source>
</evidence>
<organism evidence="13 14">
    <name type="scientific">Lomentospora prolificans</name>
    <dbReference type="NCBI Taxonomy" id="41688"/>
    <lineage>
        <taxon>Eukaryota</taxon>
        <taxon>Fungi</taxon>
        <taxon>Dikarya</taxon>
        <taxon>Ascomycota</taxon>
        <taxon>Pezizomycotina</taxon>
        <taxon>Sordariomycetes</taxon>
        <taxon>Hypocreomycetidae</taxon>
        <taxon>Microascales</taxon>
        <taxon>Microascaceae</taxon>
        <taxon>Lomentospora</taxon>
    </lineage>
</organism>
<evidence type="ECO:0008006" key="15">
    <source>
        <dbReference type="Google" id="ProtNLM"/>
    </source>
</evidence>
<comment type="caution">
    <text evidence="13">The sequence shown here is derived from an EMBL/GenBank/DDBJ whole genome shotgun (WGS) entry which is preliminary data.</text>
</comment>
<keyword evidence="9" id="KW-0325">Glycoprotein</keyword>
<dbReference type="VEuPathDB" id="FungiDB:jhhlp_000224"/>
<evidence type="ECO:0000256" key="2">
    <source>
        <dbReference type="ARBA" id="ARBA00010473"/>
    </source>
</evidence>
<dbReference type="AlphaFoldDB" id="A0A2N3NKC3"/>
<dbReference type="PANTHER" id="PTHR28012:SF1">
    <property type="entry name" value="NUCLEAR FUSION PROTEIN KAR5"/>
    <property type="match status" value="1"/>
</dbReference>
<comment type="subcellular location">
    <subcellularLocation>
        <location evidence="11">Endoplasmic reticulum membrane</location>
    </subcellularLocation>
    <subcellularLocation>
        <location evidence="11">Nucleus membrane</location>
    </subcellularLocation>
</comment>
<sequence length="354" mass="39177">MKLAALLILASFARAWRWEAWKEPKAESIAAVMGQGPSDAWFLSTQSEDSFNLVDTSSRLPNIYAVAIKELQELQSEPLCHRIAAKLLVDDCQMLDGKDEATVLTDSGRRVRDFVDFYAASLAICDLERGGFLIPAGCAKFREGSLSAVPVSRRPGLHVSSEEIDICLNGLAKSDSAWNTWISYRHKALRFCEAARVDNEKTQNIHLYQRITKVLERLANEVDAEMDKRMNFFDSKLRKTGQNIETLGPMVDGLRTQLGSLMETLSEELGRTVKGSIQSMKENHQQAADLKRLLSVLFTSALHANAEVSAAHEATIQSITVRTKENTDILEASLTAAIGAMEMLGNQMVACQTP</sequence>
<keyword evidence="8" id="KW-0472">Membrane</keyword>
<keyword evidence="5 11" id="KW-0732">Signal</keyword>
<evidence type="ECO:0000313" key="13">
    <source>
        <dbReference type="EMBL" id="PKS12884.1"/>
    </source>
</evidence>
<dbReference type="InterPro" id="IPR007292">
    <property type="entry name" value="Nuclear_fusion_Kar5"/>
</dbReference>
<accession>A0A2N3NKC3</accession>
<feature type="signal peptide" evidence="12">
    <location>
        <begin position="1"/>
        <end position="15"/>
    </location>
</feature>
<reference evidence="13 14" key="1">
    <citation type="journal article" date="2017" name="G3 (Bethesda)">
        <title>First Draft Genome Sequence of the Pathogenic Fungus Lomentospora prolificans (Formerly Scedosporium prolificans).</title>
        <authorList>
            <person name="Luo R."/>
            <person name="Zimin A."/>
            <person name="Workman R."/>
            <person name="Fan Y."/>
            <person name="Pertea G."/>
            <person name="Grossman N."/>
            <person name="Wear M.P."/>
            <person name="Jia B."/>
            <person name="Miller H."/>
            <person name="Casadevall A."/>
            <person name="Timp W."/>
            <person name="Zhang S.X."/>
            <person name="Salzberg S.L."/>
        </authorList>
    </citation>
    <scope>NUCLEOTIDE SEQUENCE [LARGE SCALE GENOMIC DNA]</scope>
    <source>
        <strain evidence="13 14">JHH-5317</strain>
    </source>
</reference>
<evidence type="ECO:0000256" key="11">
    <source>
        <dbReference type="RuleBase" id="RU368082"/>
    </source>
</evidence>
<dbReference type="GO" id="GO:0031965">
    <property type="term" value="C:nuclear membrane"/>
    <property type="evidence" value="ECO:0007669"/>
    <property type="project" value="UniProtKB-SubCell"/>
</dbReference>
<evidence type="ECO:0000256" key="8">
    <source>
        <dbReference type="ARBA" id="ARBA00023136"/>
    </source>
</evidence>
<keyword evidence="3 11" id="KW-0415">Karyogamy</keyword>
<dbReference type="PANTHER" id="PTHR28012">
    <property type="entry name" value="NUCLEAR FUSION PROTEIN KAR5"/>
    <property type="match status" value="1"/>
</dbReference>
<feature type="chain" id="PRO_5014820339" description="Nuclear membrane fusion protein Kar5" evidence="12">
    <location>
        <begin position="16"/>
        <end position="354"/>
    </location>
</feature>
<evidence type="ECO:0000256" key="6">
    <source>
        <dbReference type="ARBA" id="ARBA00022824"/>
    </source>
</evidence>
<dbReference type="EMBL" id="NLAX01000002">
    <property type="protein sequence ID" value="PKS12884.1"/>
    <property type="molecule type" value="Genomic_DNA"/>
</dbReference>
<dbReference type="GO" id="GO:0048288">
    <property type="term" value="P:nuclear membrane fusion involved in karyogamy"/>
    <property type="evidence" value="ECO:0007669"/>
    <property type="project" value="UniProtKB-UniRule"/>
</dbReference>
<evidence type="ECO:0000256" key="4">
    <source>
        <dbReference type="ARBA" id="ARBA00022692"/>
    </source>
</evidence>
<protein>
    <recommendedName>
        <fullName evidence="15">Nuclear membrane fusion protein Kar5</fullName>
    </recommendedName>
</protein>
<dbReference type="GO" id="GO:0000742">
    <property type="term" value="P:karyogamy involved in conjugation with cellular fusion"/>
    <property type="evidence" value="ECO:0007669"/>
    <property type="project" value="UniProtKB-UniRule"/>
</dbReference>
<dbReference type="OrthoDB" id="5311848at2759"/>
<evidence type="ECO:0000313" key="14">
    <source>
        <dbReference type="Proteomes" id="UP000233524"/>
    </source>
</evidence>
<comment type="function">
    <text evidence="1 11">Required for nuclear membrane fusion during karyogamy.</text>
</comment>
<keyword evidence="6 11" id="KW-0256">Endoplasmic reticulum</keyword>
<dbReference type="InParanoid" id="A0A2N3NKC3"/>
<evidence type="ECO:0000256" key="3">
    <source>
        <dbReference type="ARBA" id="ARBA00022459"/>
    </source>
</evidence>
<evidence type="ECO:0000256" key="5">
    <source>
        <dbReference type="ARBA" id="ARBA00022729"/>
    </source>
</evidence>
<proteinExistence type="inferred from homology"/>
<keyword evidence="14" id="KW-1185">Reference proteome</keyword>
<dbReference type="Pfam" id="PF04163">
    <property type="entry name" value="Tht1"/>
    <property type="match status" value="1"/>
</dbReference>
<evidence type="ECO:0000256" key="10">
    <source>
        <dbReference type="ARBA" id="ARBA00023242"/>
    </source>
</evidence>
<dbReference type="GO" id="GO:0005789">
    <property type="term" value="C:endoplasmic reticulum membrane"/>
    <property type="evidence" value="ECO:0007669"/>
    <property type="project" value="UniProtKB-SubCell"/>
</dbReference>
<dbReference type="Proteomes" id="UP000233524">
    <property type="component" value="Unassembled WGS sequence"/>
</dbReference>
<keyword evidence="7" id="KW-1133">Transmembrane helix</keyword>
<keyword evidence="10 11" id="KW-0539">Nucleus</keyword>
<evidence type="ECO:0000256" key="12">
    <source>
        <dbReference type="SAM" id="SignalP"/>
    </source>
</evidence>
<name>A0A2N3NKC3_9PEZI</name>
<evidence type="ECO:0000256" key="9">
    <source>
        <dbReference type="ARBA" id="ARBA00023180"/>
    </source>
</evidence>
<comment type="similarity">
    <text evidence="2 11">Belongs to the KAR5 family.</text>
</comment>